<keyword evidence="2" id="KW-1185">Reference proteome</keyword>
<dbReference type="Gene3D" id="1.20.58.300">
    <property type="entry name" value="FlgN-like"/>
    <property type="match status" value="1"/>
</dbReference>
<dbReference type="RefSeq" id="WP_244525479.1">
    <property type="nucleotide sequence ID" value="NZ_FNZG01000002.1"/>
</dbReference>
<sequence>MAEPMSETEAVARLDDLLDRERLALIQGDLSVIATILEEKEALLERLPELDGPARGNLASLQGKALRNQALLDSALRGIRSVANRFATLRRIRKSLETYDEFGQKTAFPASENNQVEKRA</sequence>
<gene>
    <name evidence="1" type="ORF">SAMN05421762_0085</name>
</gene>
<dbReference type="SUPFAM" id="SSF140566">
    <property type="entry name" value="FlgN-like"/>
    <property type="match status" value="1"/>
</dbReference>
<organism evidence="1 2">
    <name type="scientific">Pseudooceanicola nitratireducens</name>
    <dbReference type="NCBI Taxonomy" id="517719"/>
    <lineage>
        <taxon>Bacteria</taxon>
        <taxon>Pseudomonadati</taxon>
        <taxon>Pseudomonadota</taxon>
        <taxon>Alphaproteobacteria</taxon>
        <taxon>Rhodobacterales</taxon>
        <taxon>Paracoccaceae</taxon>
        <taxon>Pseudooceanicola</taxon>
    </lineage>
</organism>
<reference evidence="1 2" key="1">
    <citation type="submission" date="2016-10" db="EMBL/GenBank/DDBJ databases">
        <authorList>
            <person name="de Groot N.N."/>
        </authorList>
    </citation>
    <scope>NUCLEOTIDE SEQUENCE [LARGE SCALE GENOMIC DNA]</scope>
    <source>
        <strain evidence="1 2">DSM 29619</strain>
    </source>
</reference>
<dbReference type="InterPro" id="IPR036679">
    <property type="entry name" value="FlgN-like_sf"/>
</dbReference>
<evidence type="ECO:0000313" key="1">
    <source>
        <dbReference type="EMBL" id="SFC17888.1"/>
    </source>
</evidence>
<dbReference type="Proteomes" id="UP000231644">
    <property type="component" value="Unassembled WGS sequence"/>
</dbReference>
<proteinExistence type="predicted"/>
<dbReference type="EMBL" id="FOLX01000001">
    <property type="protein sequence ID" value="SFC17888.1"/>
    <property type="molecule type" value="Genomic_DNA"/>
</dbReference>
<protein>
    <submittedName>
        <fullName evidence="1">FlgN protein</fullName>
    </submittedName>
</protein>
<dbReference type="STRING" id="517719.SAMN05421762_0085"/>
<dbReference type="AlphaFoldDB" id="A0A1I1H761"/>
<accession>A0A1I1H761</accession>
<evidence type="ECO:0000313" key="2">
    <source>
        <dbReference type="Proteomes" id="UP000231644"/>
    </source>
</evidence>
<dbReference type="GO" id="GO:0044780">
    <property type="term" value="P:bacterial-type flagellum assembly"/>
    <property type="evidence" value="ECO:0007669"/>
    <property type="project" value="InterPro"/>
</dbReference>
<name>A0A1I1H761_9RHOB</name>